<dbReference type="GO" id="GO:0043565">
    <property type="term" value="F:sequence-specific DNA binding"/>
    <property type="evidence" value="ECO:0007669"/>
    <property type="project" value="TreeGrafter"/>
</dbReference>
<dbReference type="PROSITE" id="PS50931">
    <property type="entry name" value="HTH_LYSR"/>
    <property type="match status" value="1"/>
</dbReference>
<reference evidence="7" key="1">
    <citation type="submission" date="2016-11" db="EMBL/GenBank/DDBJ databases">
        <title>Mesorhizobium oceanicum sp. nov., isolated from deep seawater in South China Sea.</title>
        <authorList>
            <person name="Fu G.-Y."/>
        </authorList>
    </citation>
    <scope>NUCLEOTIDE SEQUENCE [LARGE SCALE GENOMIC DNA]</scope>
    <source>
        <strain evidence="7">B7</strain>
    </source>
</reference>
<organism evidence="6 7">
    <name type="scientific">Aquibium oceanicum</name>
    <dbReference type="NCBI Taxonomy" id="1670800"/>
    <lineage>
        <taxon>Bacteria</taxon>
        <taxon>Pseudomonadati</taxon>
        <taxon>Pseudomonadota</taxon>
        <taxon>Alphaproteobacteria</taxon>
        <taxon>Hyphomicrobiales</taxon>
        <taxon>Phyllobacteriaceae</taxon>
        <taxon>Aquibium</taxon>
    </lineage>
</organism>
<dbReference type="SUPFAM" id="SSF46785">
    <property type="entry name" value="Winged helix' DNA-binding domain"/>
    <property type="match status" value="1"/>
</dbReference>
<dbReference type="OrthoDB" id="9798121at2"/>
<proteinExistence type="inferred from homology"/>
<sequence>MAFMDWNLLKSFVAVAETGSLSAAARKIEVSQPSVGRHVAELERQLGIKLFRRGRAGYELSEDGIALLGRARAMREQAEAISRLALGATEAVAGTVRIAASEVVSAYVLPSMTAAFAEMEPGIEIEIVASNQVENLLRRDADIAIRMVEPSQLDLVARKITDIPLTACAATSYLDRRGRPASPAEIVGHDLVGYDRGMELIDGFREFGVEIDRHGFRFRTDNQIVFWEAIRTGNGIGFAQVPLVDREPLVEVILPGLPLPSLPMWLAMHRDVRTSARIRRVADFLYEQLKDYAGG</sequence>
<dbReference type="InterPro" id="IPR036388">
    <property type="entry name" value="WH-like_DNA-bd_sf"/>
</dbReference>
<keyword evidence="2" id="KW-0805">Transcription regulation</keyword>
<keyword evidence="7" id="KW-1185">Reference proteome</keyword>
<dbReference type="STRING" id="1670800.BSQ44_00250"/>
<dbReference type="InterPro" id="IPR058163">
    <property type="entry name" value="LysR-type_TF_proteobact-type"/>
</dbReference>
<dbReference type="Pfam" id="PF03466">
    <property type="entry name" value="LysR_substrate"/>
    <property type="match status" value="1"/>
</dbReference>
<dbReference type="Gene3D" id="3.40.190.290">
    <property type="match status" value="1"/>
</dbReference>
<dbReference type="InterPro" id="IPR000847">
    <property type="entry name" value="LysR_HTH_N"/>
</dbReference>
<dbReference type="GO" id="GO:0006351">
    <property type="term" value="P:DNA-templated transcription"/>
    <property type="evidence" value="ECO:0007669"/>
    <property type="project" value="TreeGrafter"/>
</dbReference>
<dbReference type="PRINTS" id="PR00039">
    <property type="entry name" value="HTHLYSR"/>
</dbReference>
<dbReference type="InterPro" id="IPR036390">
    <property type="entry name" value="WH_DNA-bd_sf"/>
</dbReference>
<keyword evidence="4" id="KW-0804">Transcription</keyword>
<dbReference type="PANTHER" id="PTHR30537:SF3">
    <property type="entry name" value="TRANSCRIPTIONAL REGULATORY PROTEIN"/>
    <property type="match status" value="1"/>
</dbReference>
<dbReference type="AlphaFoldDB" id="A0A1L3SKS6"/>
<dbReference type="FunFam" id="1.10.10.10:FF:000001">
    <property type="entry name" value="LysR family transcriptional regulator"/>
    <property type="match status" value="1"/>
</dbReference>
<evidence type="ECO:0000313" key="7">
    <source>
        <dbReference type="Proteomes" id="UP000182840"/>
    </source>
</evidence>
<comment type="similarity">
    <text evidence="1">Belongs to the LysR transcriptional regulatory family.</text>
</comment>
<keyword evidence="3" id="KW-0238">DNA-binding</keyword>
<dbReference type="GO" id="GO:0003700">
    <property type="term" value="F:DNA-binding transcription factor activity"/>
    <property type="evidence" value="ECO:0007669"/>
    <property type="project" value="InterPro"/>
</dbReference>
<dbReference type="EMBL" id="CP018171">
    <property type="protein sequence ID" value="APH69981.1"/>
    <property type="molecule type" value="Genomic_DNA"/>
</dbReference>
<evidence type="ECO:0000259" key="5">
    <source>
        <dbReference type="PROSITE" id="PS50931"/>
    </source>
</evidence>
<dbReference type="InterPro" id="IPR005119">
    <property type="entry name" value="LysR_subst-bd"/>
</dbReference>
<evidence type="ECO:0000256" key="4">
    <source>
        <dbReference type="ARBA" id="ARBA00023163"/>
    </source>
</evidence>
<dbReference type="Proteomes" id="UP000182840">
    <property type="component" value="Chromosome"/>
</dbReference>
<dbReference type="KEGG" id="meso:BSQ44_00250"/>
<dbReference type="PANTHER" id="PTHR30537">
    <property type="entry name" value="HTH-TYPE TRANSCRIPTIONAL REGULATOR"/>
    <property type="match status" value="1"/>
</dbReference>
<feature type="domain" description="HTH lysR-type" evidence="5">
    <location>
        <begin position="4"/>
        <end position="61"/>
    </location>
</feature>
<evidence type="ECO:0000256" key="3">
    <source>
        <dbReference type="ARBA" id="ARBA00023125"/>
    </source>
</evidence>
<dbReference type="RefSeq" id="WP_072601394.1">
    <property type="nucleotide sequence ID" value="NZ_CP018171.1"/>
</dbReference>
<name>A0A1L3SKS6_9HYPH</name>
<dbReference type="Gene3D" id="1.10.10.10">
    <property type="entry name" value="Winged helix-like DNA-binding domain superfamily/Winged helix DNA-binding domain"/>
    <property type="match status" value="1"/>
</dbReference>
<accession>A0A1L3SKS6</accession>
<evidence type="ECO:0000313" key="6">
    <source>
        <dbReference type="EMBL" id="APH69981.1"/>
    </source>
</evidence>
<dbReference type="SUPFAM" id="SSF53850">
    <property type="entry name" value="Periplasmic binding protein-like II"/>
    <property type="match status" value="1"/>
</dbReference>
<protein>
    <submittedName>
        <fullName evidence="6">LysR family transcriptional regulator</fullName>
    </submittedName>
</protein>
<evidence type="ECO:0000256" key="2">
    <source>
        <dbReference type="ARBA" id="ARBA00023015"/>
    </source>
</evidence>
<dbReference type="Pfam" id="PF00126">
    <property type="entry name" value="HTH_1"/>
    <property type="match status" value="1"/>
</dbReference>
<gene>
    <name evidence="6" type="ORF">BSQ44_00250</name>
</gene>
<evidence type="ECO:0000256" key="1">
    <source>
        <dbReference type="ARBA" id="ARBA00009437"/>
    </source>
</evidence>